<dbReference type="InterPro" id="IPR001680">
    <property type="entry name" value="WD40_rpt"/>
</dbReference>
<evidence type="ECO:0000313" key="5">
    <source>
        <dbReference type="Proteomes" id="UP001162162"/>
    </source>
</evidence>
<comment type="caution">
    <text evidence="4">The sequence shown here is derived from an EMBL/GenBank/DDBJ whole genome shotgun (WGS) entry which is preliminary data.</text>
</comment>
<evidence type="ECO:0000313" key="4">
    <source>
        <dbReference type="EMBL" id="KAJ8957989.1"/>
    </source>
</evidence>
<dbReference type="Pfam" id="PF00400">
    <property type="entry name" value="WD40"/>
    <property type="match status" value="3"/>
</dbReference>
<dbReference type="PANTHER" id="PTHR18763:SF0">
    <property type="entry name" value="WD REPEAT-CONTAINING PROTEIN 18"/>
    <property type="match status" value="1"/>
</dbReference>
<dbReference type="PROSITE" id="PS50082">
    <property type="entry name" value="WD_REPEATS_2"/>
    <property type="match status" value="1"/>
</dbReference>
<dbReference type="InterPro" id="IPR019775">
    <property type="entry name" value="WD40_repeat_CS"/>
</dbReference>
<organism evidence="4 5">
    <name type="scientific">Aromia moschata</name>
    <dbReference type="NCBI Taxonomy" id="1265417"/>
    <lineage>
        <taxon>Eukaryota</taxon>
        <taxon>Metazoa</taxon>
        <taxon>Ecdysozoa</taxon>
        <taxon>Arthropoda</taxon>
        <taxon>Hexapoda</taxon>
        <taxon>Insecta</taxon>
        <taxon>Pterygota</taxon>
        <taxon>Neoptera</taxon>
        <taxon>Endopterygota</taxon>
        <taxon>Coleoptera</taxon>
        <taxon>Polyphaga</taxon>
        <taxon>Cucujiformia</taxon>
        <taxon>Chrysomeloidea</taxon>
        <taxon>Cerambycidae</taxon>
        <taxon>Cerambycinae</taxon>
        <taxon>Callichromatini</taxon>
        <taxon>Aromia</taxon>
    </lineage>
</organism>
<sequence length="337" mass="38009">MENNDLLLTSSQSSQQCSICLWDYGTLNAYKLYKNGGTVSPKCLDIIGQDYVLSGELGKPLLHVWPLNSQEQAKNIRLILPEPASCLAVCPNSNYLAVGIDCKIYIWQIQSGKLLSVQQKNFQPITSVKFSSDGEYLLIGGQDGMLIVYTFCDLISCSNNYLTQSEVGQIEPVYTKTDHSLPIRDIHVGNFGKKSRFATVSNDQTCRVYNLLDGEALLTLVFNEVLTAVVFDAPCWHLFIGSNNGNINQYSLKNPPRTMSYHVSENKDRLAFKGHQKKIVCLEINSSGTVLASGSEDNFVFIWEIRSRQILKRIEHKSGITNIRFIMKYQNFFYRTV</sequence>
<name>A0AAV8Z4A7_9CUCU</name>
<dbReference type="InterPro" id="IPR015943">
    <property type="entry name" value="WD40/YVTN_repeat-like_dom_sf"/>
</dbReference>
<dbReference type="Proteomes" id="UP001162162">
    <property type="component" value="Unassembled WGS sequence"/>
</dbReference>
<dbReference type="PROSITE" id="PS00678">
    <property type="entry name" value="WD_REPEATS_1"/>
    <property type="match status" value="1"/>
</dbReference>
<evidence type="ECO:0000256" key="2">
    <source>
        <dbReference type="ARBA" id="ARBA00022737"/>
    </source>
</evidence>
<protein>
    <submittedName>
        <fullName evidence="4">Uncharacterized protein</fullName>
    </submittedName>
</protein>
<proteinExistence type="predicted"/>
<evidence type="ECO:0000256" key="3">
    <source>
        <dbReference type="PROSITE-ProRule" id="PRU00221"/>
    </source>
</evidence>
<dbReference type="Gene3D" id="2.130.10.10">
    <property type="entry name" value="YVTN repeat-like/Quinoprotein amine dehydrogenase"/>
    <property type="match status" value="2"/>
</dbReference>
<gene>
    <name evidence="4" type="ORF">NQ318_001991</name>
</gene>
<dbReference type="AlphaFoldDB" id="A0AAV8Z4A7"/>
<dbReference type="GO" id="GO:0005656">
    <property type="term" value="C:nuclear pre-replicative complex"/>
    <property type="evidence" value="ECO:0007669"/>
    <property type="project" value="TreeGrafter"/>
</dbReference>
<dbReference type="GO" id="GO:0006364">
    <property type="term" value="P:rRNA processing"/>
    <property type="evidence" value="ECO:0007669"/>
    <property type="project" value="TreeGrafter"/>
</dbReference>
<dbReference type="SUPFAM" id="SSF50978">
    <property type="entry name" value="WD40 repeat-like"/>
    <property type="match status" value="1"/>
</dbReference>
<dbReference type="PANTHER" id="PTHR18763">
    <property type="entry name" value="WD-REPEAT PROTEIN 18"/>
    <property type="match status" value="1"/>
</dbReference>
<reference evidence="4" key="1">
    <citation type="journal article" date="2023" name="Insect Mol. Biol.">
        <title>Genome sequencing provides insights into the evolution of gene families encoding plant cell wall-degrading enzymes in longhorned beetles.</title>
        <authorList>
            <person name="Shin N.R."/>
            <person name="Okamura Y."/>
            <person name="Kirsch R."/>
            <person name="Pauchet Y."/>
        </authorList>
    </citation>
    <scope>NUCLEOTIDE SEQUENCE</scope>
    <source>
        <strain evidence="4">AMC_N1</strain>
    </source>
</reference>
<dbReference type="InterPro" id="IPR045227">
    <property type="entry name" value="WDR18/Ipi3/RID3"/>
</dbReference>
<dbReference type="SMART" id="SM00320">
    <property type="entry name" value="WD40"/>
    <property type="match status" value="5"/>
</dbReference>
<keyword evidence="5" id="KW-1185">Reference proteome</keyword>
<dbReference type="GO" id="GO:0120330">
    <property type="term" value="C:rixosome complex"/>
    <property type="evidence" value="ECO:0007669"/>
    <property type="project" value="TreeGrafter"/>
</dbReference>
<dbReference type="InterPro" id="IPR036322">
    <property type="entry name" value="WD40_repeat_dom_sf"/>
</dbReference>
<dbReference type="EMBL" id="JAPWTK010000020">
    <property type="protein sequence ID" value="KAJ8957989.1"/>
    <property type="molecule type" value="Genomic_DNA"/>
</dbReference>
<dbReference type="GO" id="GO:0006261">
    <property type="term" value="P:DNA-templated DNA replication"/>
    <property type="evidence" value="ECO:0007669"/>
    <property type="project" value="TreeGrafter"/>
</dbReference>
<feature type="repeat" description="WD" evidence="3">
    <location>
        <begin position="272"/>
        <end position="313"/>
    </location>
</feature>
<accession>A0AAV8Z4A7</accession>
<keyword evidence="2" id="KW-0677">Repeat</keyword>
<keyword evidence="1 3" id="KW-0853">WD repeat</keyword>
<dbReference type="PROSITE" id="PS50294">
    <property type="entry name" value="WD_REPEATS_REGION"/>
    <property type="match status" value="1"/>
</dbReference>
<evidence type="ECO:0000256" key="1">
    <source>
        <dbReference type="ARBA" id="ARBA00022574"/>
    </source>
</evidence>